<sequence length="153" mass="17934">MDKKITAVAIIFIVLLVLAMRTAKMPPATINEKESSEIFYKENRTVTIVEKDGWGLFTLKVEKIVSDFNFEIEFPEGTNYLIKVNGKDYKGTSKFETKLSEDAEIIVQFQLPQEVVEKIYREKSTEYYIKIKMNKLPFWRSEYEIFLIPKEGE</sequence>
<dbReference type="GeneID" id="41712061"/>
<dbReference type="GeneID" id="13302067"/>
<evidence type="ECO:0000313" key="2">
    <source>
        <dbReference type="Proteomes" id="UP000324354"/>
    </source>
</evidence>
<dbReference type="OrthoDB" id="85958at2157"/>
<dbReference type="Proteomes" id="UP000324354">
    <property type="component" value="Chromosome"/>
</dbReference>
<proteinExistence type="predicted"/>
<protein>
    <submittedName>
        <fullName evidence="1">Uncharacterized protein</fullName>
    </submittedName>
</protein>
<dbReference type="AlphaFoldDB" id="A0A5C0XTB6"/>
<organism evidence="1 2">
    <name type="scientific">Pyrococcus furiosus (strain ATCC 43587 / DSM 3638 / JCM 8422 / Vc1)</name>
    <dbReference type="NCBI Taxonomy" id="186497"/>
    <lineage>
        <taxon>Archaea</taxon>
        <taxon>Methanobacteriati</taxon>
        <taxon>Methanobacteriota</taxon>
        <taxon>Thermococci</taxon>
        <taxon>Thermococcales</taxon>
        <taxon>Thermococcaceae</taxon>
        <taxon>Pyrococcus</taxon>
    </lineage>
</organism>
<evidence type="ECO:0000313" key="1">
    <source>
        <dbReference type="EMBL" id="QEK77990.1"/>
    </source>
</evidence>
<dbReference type="EMBL" id="CP023154">
    <property type="protein sequence ID" value="QEK77990.1"/>
    <property type="molecule type" value="Genomic_DNA"/>
</dbReference>
<reference evidence="1 2" key="1">
    <citation type="submission" date="2017-08" db="EMBL/GenBank/DDBJ databases">
        <title>Resequencing and Reannotation of the genome of Pyrococcus furiosus type strain DSM3638.</title>
        <authorList>
            <person name="Reichelt R.M."/>
            <person name="Bunk B."/>
        </authorList>
    </citation>
    <scope>NUCLEOTIDE SEQUENCE [LARGE SCALE GENOMIC DNA]</scope>
    <source>
        <strain evidence="1 2">DSM 3638</strain>
    </source>
</reference>
<accession>A0A5C0XTB6</accession>
<dbReference type="RefSeq" id="WP_011011386.1">
    <property type="nucleotide sequence ID" value="NC_003413.1"/>
</dbReference>
<gene>
    <name evidence="1" type="ORF">PFDSM3638_01290</name>
</gene>
<name>A0A5C0XTB6_PYRFU</name>